<gene>
    <name evidence="2" type="ORF">SSYIS1_06350</name>
</gene>
<dbReference type="EMBL" id="AP019531">
    <property type="protein sequence ID" value="BBI91432.1"/>
    <property type="molecule type" value="Genomic_DNA"/>
</dbReference>
<evidence type="ECO:0000313" key="3">
    <source>
        <dbReference type="Proteomes" id="UP000324392"/>
    </source>
</evidence>
<proteinExistence type="predicted"/>
<protein>
    <submittedName>
        <fullName evidence="2">Uncharacterized protein</fullName>
    </submittedName>
</protein>
<organism evidence="2 3">
    <name type="scientific">Serratia symbiotica</name>
    <dbReference type="NCBI Taxonomy" id="138074"/>
    <lineage>
        <taxon>Bacteria</taxon>
        <taxon>Pseudomonadati</taxon>
        <taxon>Pseudomonadota</taxon>
        <taxon>Gammaproteobacteria</taxon>
        <taxon>Enterobacterales</taxon>
        <taxon>Yersiniaceae</taxon>
        <taxon>Serratia</taxon>
    </lineage>
</organism>
<dbReference type="AlphaFoldDB" id="A0A455VEL8"/>
<accession>A0A455VEL8</accession>
<name>A0A455VEL8_9GAMM</name>
<keyword evidence="1" id="KW-0472">Membrane</keyword>
<sequence length="39" mass="4539">MILQQCKWCFTALYQAMTLAILVINHNLYMGLIIILNII</sequence>
<dbReference type="Proteomes" id="UP000324392">
    <property type="component" value="Chromosome"/>
</dbReference>
<evidence type="ECO:0000256" key="1">
    <source>
        <dbReference type="SAM" id="Phobius"/>
    </source>
</evidence>
<evidence type="ECO:0000313" key="2">
    <source>
        <dbReference type="EMBL" id="BBI91432.1"/>
    </source>
</evidence>
<reference evidence="2 3" key="1">
    <citation type="submission" date="2019-03" db="EMBL/GenBank/DDBJ databases">
        <title>The genome sequence of Candidatus Serratia symbiotica strain IS.</title>
        <authorList>
            <person name="Nikoh N."/>
            <person name="Koga R."/>
            <person name="Oshima K."/>
            <person name="Hattori M."/>
            <person name="Fukatsu T."/>
        </authorList>
    </citation>
    <scope>NUCLEOTIDE SEQUENCE [LARGE SCALE GENOMIC DNA]</scope>
    <source>
        <strain evidence="2 3">IS</strain>
    </source>
</reference>
<feature type="transmembrane region" description="Helical" evidence="1">
    <location>
        <begin position="12"/>
        <end position="36"/>
    </location>
</feature>
<keyword evidence="1" id="KW-0812">Transmembrane</keyword>
<keyword evidence="1" id="KW-1133">Transmembrane helix</keyword>